<proteinExistence type="predicted"/>
<dbReference type="Pfam" id="PF13560">
    <property type="entry name" value="HTH_31"/>
    <property type="match status" value="1"/>
</dbReference>
<evidence type="ECO:0000259" key="1">
    <source>
        <dbReference type="PROSITE" id="PS50943"/>
    </source>
</evidence>
<dbReference type="InterPro" id="IPR010982">
    <property type="entry name" value="Lambda_DNA-bd_dom_sf"/>
</dbReference>
<evidence type="ECO:0000313" key="2">
    <source>
        <dbReference type="EMBL" id="EJX03684.1"/>
    </source>
</evidence>
<dbReference type="CDD" id="cd00093">
    <property type="entry name" value="HTH_XRE"/>
    <property type="match status" value="1"/>
</dbReference>
<dbReference type="PROSITE" id="PS50943">
    <property type="entry name" value="HTH_CROC1"/>
    <property type="match status" value="1"/>
</dbReference>
<sequence>MITFGRKLKHLRQKNHLTQKELGIALGFSEDSADVRIAQYEADARKPRDEILAKMAKILCVPIDILTVPVLSEPREY</sequence>
<gene>
    <name evidence="2" type="ORF">EVA_08209</name>
</gene>
<feature type="domain" description="HTH cro/C1-type" evidence="1">
    <location>
        <begin position="8"/>
        <end position="66"/>
    </location>
</feature>
<comment type="caution">
    <text evidence="2">The sequence shown here is derived from an EMBL/GenBank/DDBJ whole genome shotgun (WGS) entry which is preliminary data.</text>
</comment>
<dbReference type="InterPro" id="IPR001387">
    <property type="entry name" value="Cro/C1-type_HTH"/>
</dbReference>
<feature type="non-terminal residue" evidence="2">
    <location>
        <position position="77"/>
    </location>
</feature>
<dbReference type="SUPFAM" id="SSF47413">
    <property type="entry name" value="lambda repressor-like DNA-binding domains"/>
    <property type="match status" value="1"/>
</dbReference>
<dbReference type="Gene3D" id="1.10.260.40">
    <property type="entry name" value="lambda repressor-like DNA-binding domains"/>
    <property type="match status" value="1"/>
</dbReference>
<accession>J9GA08</accession>
<dbReference type="SMART" id="SM00530">
    <property type="entry name" value="HTH_XRE"/>
    <property type="match status" value="1"/>
</dbReference>
<name>J9GA08_9ZZZZ</name>
<organism evidence="2">
    <name type="scientific">gut metagenome</name>
    <dbReference type="NCBI Taxonomy" id="749906"/>
    <lineage>
        <taxon>unclassified sequences</taxon>
        <taxon>metagenomes</taxon>
        <taxon>organismal metagenomes</taxon>
    </lineage>
</organism>
<dbReference type="EMBL" id="AMCI01002079">
    <property type="protein sequence ID" value="EJX03684.1"/>
    <property type="molecule type" value="Genomic_DNA"/>
</dbReference>
<reference evidence="2" key="1">
    <citation type="journal article" date="2012" name="PLoS ONE">
        <title>Gene sets for utilization of primary and secondary nutrition supplies in the distal gut of endangered iberian lynx.</title>
        <authorList>
            <person name="Alcaide M."/>
            <person name="Messina E."/>
            <person name="Richter M."/>
            <person name="Bargiela R."/>
            <person name="Peplies J."/>
            <person name="Huws S.A."/>
            <person name="Newbold C.J."/>
            <person name="Golyshin P.N."/>
            <person name="Simon M.A."/>
            <person name="Lopez G."/>
            <person name="Yakimov M.M."/>
            <person name="Ferrer M."/>
        </authorList>
    </citation>
    <scope>NUCLEOTIDE SEQUENCE</scope>
</reference>
<dbReference type="AlphaFoldDB" id="J9GA08"/>
<dbReference type="GO" id="GO:0003677">
    <property type="term" value="F:DNA binding"/>
    <property type="evidence" value="ECO:0007669"/>
    <property type="project" value="InterPro"/>
</dbReference>
<protein>
    <submittedName>
        <fullName evidence="2">Protein containing Helix-turn-helix type 3 domain protein</fullName>
    </submittedName>
</protein>